<evidence type="ECO:0000256" key="5">
    <source>
        <dbReference type="ARBA" id="ARBA00023224"/>
    </source>
</evidence>
<dbReference type="Gene3D" id="1.10.287.950">
    <property type="entry name" value="Methyl-accepting chemotaxis protein"/>
    <property type="match status" value="1"/>
</dbReference>
<dbReference type="GO" id="GO:0016020">
    <property type="term" value="C:membrane"/>
    <property type="evidence" value="ECO:0007669"/>
    <property type="project" value="UniProtKB-SubCell"/>
</dbReference>
<evidence type="ECO:0000313" key="13">
    <source>
        <dbReference type="EMBL" id="SEQ49878.1"/>
    </source>
</evidence>
<feature type="domain" description="HAMP" evidence="12">
    <location>
        <begin position="366"/>
        <end position="419"/>
    </location>
</feature>
<keyword evidence="3 10" id="KW-1133">Transmembrane helix</keyword>
<evidence type="ECO:0000256" key="3">
    <source>
        <dbReference type="ARBA" id="ARBA00022989"/>
    </source>
</evidence>
<dbReference type="InterPro" id="IPR003660">
    <property type="entry name" value="HAMP_dom"/>
</dbReference>
<keyword evidence="2 10" id="KW-0812">Transmembrane</keyword>
<gene>
    <name evidence="13" type="ORF">SAMN05421693_1381</name>
</gene>
<dbReference type="GO" id="GO:0004888">
    <property type="term" value="F:transmembrane signaling receptor activity"/>
    <property type="evidence" value="ECO:0007669"/>
    <property type="project" value="InterPro"/>
</dbReference>
<comment type="similarity">
    <text evidence="6">Belongs to the methyl-accepting chemotaxis (MCP) protein family.</text>
</comment>
<dbReference type="PANTHER" id="PTHR32089">
    <property type="entry name" value="METHYL-ACCEPTING CHEMOTAXIS PROTEIN MCPB"/>
    <property type="match status" value="1"/>
</dbReference>
<evidence type="ECO:0000313" key="14">
    <source>
        <dbReference type="Proteomes" id="UP000199496"/>
    </source>
</evidence>
<protein>
    <submittedName>
        <fullName evidence="13">Methyl-accepting chemotaxis protein</fullName>
    </submittedName>
</protein>
<dbReference type="Gene3D" id="6.10.340.10">
    <property type="match status" value="1"/>
</dbReference>
<keyword evidence="5 7" id="KW-0807">Transducer</keyword>
<dbReference type="GO" id="GO:0006935">
    <property type="term" value="P:chemotaxis"/>
    <property type="evidence" value="ECO:0007669"/>
    <property type="project" value="InterPro"/>
</dbReference>
<dbReference type="SMART" id="SM00283">
    <property type="entry name" value="MA"/>
    <property type="match status" value="1"/>
</dbReference>
<dbReference type="GO" id="GO:0007165">
    <property type="term" value="P:signal transduction"/>
    <property type="evidence" value="ECO:0007669"/>
    <property type="project" value="UniProtKB-KW"/>
</dbReference>
<evidence type="ECO:0000256" key="9">
    <source>
        <dbReference type="SAM" id="MobiDB-lite"/>
    </source>
</evidence>
<feature type="coiled-coil region" evidence="8">
    <location>
        <begin position="656"/>
        <end position="689"/>
    </location>
</feature>
<feature type="domain" description="Methyl-accepting transducer" evidence="11">
    <location>
        <begin position="424"/>
        <end position="688"/>
    </location>
</feature>
<organism evidence="13 14">
    <name type="scientific">Ectothiorhodospira magna</name>
    <dbReference type="NCBI Taxonomy" id="867345"/>
    <lineage>
        <taxon>Bacteria</taxon>
        <taxon>Pseudomonadati</taxon>
        <taxon>Pseudomonadota</taxon>
        <taxon>Gammaproteobacteria</taxon>
        <taxon>Chromatiales</taxon>
        <taxon>Ectothiorhodospiraceae</taxon>
        <taxon>Ectothiorhodospira</taxon>
    </lineage>
</organism>
<feature type="compositionally biased region" description="Low complexity" evidence="9">
    <location>
        <begin position="724"/>
        <end position="734"/>
    </location>
</feature>
<accession>A0A1H9GIZ7</accession>
<evidence type="ECO:0000256" key="8">
    <source>
        <dbReference type="SAM" id="Coils"/>
    </source>
</evidence>
<feature type="region of interest" description="Disordered" evidence="9">
    <location>
        <begin position="698"/>
        <end position="734"/>
    </location>
</feature>
<dbReference type="PRINTS" id="PR00260">
    <property type="entry name" value="CHEMTRNSDUCR"/>
</dbReference>
<dbReference type="STRING" id="867345.SAMN05421693_1381"/>
<evidence type="ECO:0000259" key="12">
    <source>
        <dbReference type="PROSITE" id="PS50885"/>
    </source>
</evidence>
<dbReference type="PROSITE" id="PS50111">
    <property type="entry name" value="CHEMOTAXIS_TRANSDUC_2"/>
    <property type="match status" value="1"/>
</dbReference>
<evidence type="ECO:0000259" key="11">
    <source>
        <dbReference type="PROSITE" id="PS50111"/>
    </source>
</evidence>
<evidence type="ECO:0000256" key="1">
    <source>
        <dbReference type="ARBA" id="ARBA00004141"/>
    </source>
</evidence>
<keyword evidence="4 10" id="KW-0472">Membrane</keyword>
<dbReference type="Pfam" id="PF00672">
    <property type="entry name" value="HAMP"/>
    <property type="match status" value="1"/>
</dbReference>
<evidence type="ECO:0000256" key="4">
    <source>
        <dbReference type="ARBA" id="ARBA00023136"/>
    </source>
</evidence>
<dbReference type="Proteomes" id="UP000199496">
    <property type="component" value="Unassembled WGS sequence"/>
</dbReference>
<evidence type="ECO:0000256" key="10">
    <source>
        <dbReference type="SAM" id="Phobius"/>
    </source>
</evidence>
<dbReference type="OrthoDB" id="9806704at2"/>
<dbReference type="SMART" id="SM00304">
    <property type="entry name" value="HAMP"/>
    <property type="match status" value="1"/>
</dbReference>
<dbReference type="AlphaFoldDB" id="A0A1H9GIZ7"/>
<evidence type="ECO:0000256" key="2">
    <source>
        <dbReference type="ARBA" id="ARBA00022692"/>
    </source>
</evidence>
<dbReference type="SUPFAM" id="SSF58104">
    <property type="entry name" value="Methyl-accepting chemotaxis protein (MCP) signaling domain"/>
    <property type="match status" value="1"/>
</dbReference>
<proteinExistence type="inferred from homology"/>
<dbReference type="RefSeq" id="WP_143339786.1">
    <property type="nucleotide sequence ID" value="NZ_FOFO01000038.1"/>
</dbReference>
<dbReference type="EMBL" id="FOFO01000038">
    <property type="protein sequence ID" value="SEQ49878.1"/>
    <property type="molecule type" value="Genomic_DNA"/>
</dbReference>
<comment type="subcellular location">
    <subcellularLocation>
        <location evidence="1">Membrane</location>
        <topology evidence="1">Multi-pass membrane protein</topology>
    </subcellularLocation>
</comment>
<evidence type="ECO:0000256" key="6">
    <source>
        <dbReference type="ARBA" id="ARBA00029447"/>
    </source>
</evidence>
<keyword evidence="8" id="KW-0175">Coiled coil</keyword>
<dbReference type="InterPro" id="IPR004089">
    <property type="entry name" value="MCPsignal_dom"/>
</dbReference>
<feature type="transmembrane region" description="Helical" evidence="10">
    <location>
        <begin position="342"/>
        <end position="365"/>
    </location>
</feature>
<sequence length="734" mass="79437">MAGVVHRYEVENGSTEQLRQQVGQWYEDHYAPLYAARSGGLTAPLGNWLEAMSHEALLIQRYYVVDNPHDPEDLKALVDRRDGSIYGQQHLRYHQSLRDTLERLGFNDLMLIDAQSLAVIYSVTKGPVFGTSLRQGPFSDSALGALARGMMENRGADGFRMSAFEDFAGRFNEPVVFIGVPVFHAIHSPERPLGMLVAEIPAARFTQIMTNAGGWVQAGLGATGESYLVDDRHRLVTELRPMLEDRTAFLSRLQVARPAALSPDFHRAADQGRIAGHLTLDTGAVRAALAGHGGMGLEEDYLGRTMFMAWTPLEIAGHRFALVTQQDPLEIMAPLTQMRRNLTVGAVTGVILLSLLAALASWWFARLISRPLRDLARNIGEAAAHRDLTRHFSNGRRDEIGMIATALDGLFRELESFIGGIVDRSGRTAVLADGNAAVSAQCLSSVHDQRAALDELDAEATAMASATDRIVEQMQQVAESASSATRLAEGGQAQVRDVAGLMDELARQVTQSSEHLQSLEIAAGDIDSVLTTIRKIAEQTNLLALNAAIEAARAGEQGRGFAVVAEQVRGLAANTREATGRIQGMVERLHGNMREVVEAMDNERQTAERCVTETGEAVTALVSIGQAVRAIHRITDQVSGDTDVQRGKTLIMRQRLEALLREANQTETAMAAQAEAAQEQKQVAAALDQAAGCFRISSPHGASSQASPLPPLAAPTHQPRPRALRTASAALSTT</sequence>
<evidence type="ECO:0000256" key="7">
    <source>
        <dbReference type="PROSITE-ProRule" id="PRU00284"/>
    </source>
</evidence>
<dbReference type="Pfam" id="PF00015">
    <property type="entry name" value="MCPsignal"/>
    <property type="match status" value="1"/>
</dbReference>
<dbReference type="PANTHER" id="PTHR32089:SF119">
    <property type="entry name" value="METHYL-ACCEPTING CHEMOTAXIS PROTEIN CTPL"/>
    <property type="match status" value="1"/>
</dbReference>
<keyword evidence="14" id="KW-1185">Reference proteome</keyword>
<name>A0A1H9GIZ7_9GAMM</name>
<reference evidence="13 14" key="1">
    <citation type="submission" date="2016-10" db="EMBL/GenBank/DDBJ databases">
        <authorList>
            <person name="de Groot N.N."/>
        </authorList>
    </citation>
    <scope>NUCLEOTIDE SEQUENCE [LARGE SCALE GENOMIC DNA]</scope>
    <source>
        <strain evidence="13 14">B7-7</strain>
    </source>
</reference>
<dbReference type="InterPro" id="IPR004090">
    <property type="entry name" value="Chemotax_Me-accpt_rcpt"/>
</dbReference>
<dbReference type="PROSITE" id="PS50885">
    <property type="entry name" value="HAMP"/>
    <property type="match status" value="1"/>
</dbReference>